<feature type="compositionally biased region" description="Basic residues" evidence="1">
    <location>
        <begin position="235"/>
        <end position="248"/>
    </location>
</feature>
<dbReference type="InterPro" id="IPR036661">
    <property type="entry name" value="Luciferase-like_sf"/>
</dbReference>
<proteinExistence type="predicted"/>
<protein>
    <submittedName>
        <fullName evidence="2">LLM class flavin-dependent oxidoreductase</fullName>
    </submittedName>
</protein>
<feature type="compositionally biased region" description="Low complexity" evidence="1">
    <location>
        <begin position="211"/>
        <end position="229"/>
    </location>
</feature>
<dbReference type="GO" id="GO:0016705">
    <property type="term" value="F:oxidoreductase activity, acting on paired donors, with incorporation or reduction of molecular oxygen"/>
    <property type="evidence" value="ECO:0007669"/>
    <property type="project" value="InterPro"/>
</dbReference>
<feature type="region of interest" description="Disordered" evidence="1">
    <location>
        <begin position="82"/>
        <end position="262"/>
    </location>
</feature>
<evidence type="ECO:0000313" key="3">
    <source>
        <dbReference type="Proteomes" id="UP000505377"/>
    </source>
</evidence>
<dbReference type="EMBL" id="CP053564">
    <property type="protein sequence ID" value="QJY48890.1"/>
    <property type="molecule type" value="Genomic_DNA"/>
</dbReference>
<organism evidence="2 3">
    <name type="scientific">Pseudonocardia broussonetiae</name>
    <dbReference type="NCBI Taxonomy" id="2736640"/>
    <lineage>
        <taxon>Bacteria</taxon>
        <taxon>Bacillati</taxon>
        <taxon>Actinomycetota</taxon>
        <taxon>Actinomycetes</taxon>
        <taxon>Pseudonocardiales</taxon>
        <taxon>Pseudonocardiaceae</taxon>
        <taxon>Pseudonocardia</taxon>
    </lineage>
</organism>
<accession>A0A6M6JP14</accession>
<keyword evidence="3" id="KW-1185">Reference proteome</keyword>
<evidence type="ECO:0000313" key="2">
    <source>
        <dbReference type="EMBL" id="QJY48890.1"/>
    </source>
</evidence>
<sequence length="262" mass="28324">MLEASWDQSLALARMGDEMAFEALVPVGRWRGFGGETNFNGAGFECFTWAAGMASATEQAGLFVTSHVPTMHPVMAAKQISTGRAGCRPSAHRAQEQGGARRPPGHADLLHPCRYPVLGRRARGARDHAAGDGRDPGADQQAEAPAHQRDHRRGRLRPLPAQAERDVLALLHPGRLRPHPAGAGARSGPRRPHLSGRGSARLHVQRRRGGRALAAGPVARPAARPLSGRRTGGGRARRVRRRRGRRARTPSGRPGRSPWSRR</sequence>
<gene>
    <name evidence="2" type="ORF">HOP40_26500</name>
</gene>
<dbReference type="KEGG" id="pbro:HOP40_26500"/>
<dbReference type="Gene3D" id="3.20.20.30">
    <property type="entry name" value="Luciferase-like domain"/>
    <property type="match status" value="1"/>
</dbReference>
<dbReference type="AlphaFoldDB" id="A0A6M6JP14"/>
<feature type="compositionally biased region" description="Basic and acidic residues" evidence="1">
    <location>
        <begin position="124"/>
        <end position="137"/>
    </location>
</feature>
<dbReference type="SUPFAM" id="SSF51679">
    <property type="entry name" value="Bacterial luciferase-like"/>
    <property type="match status" value="1"/>
</dbReference>
<evidence type="ECO:0000256" key="1">
    <source>
        <dbReference type="SAM" id="MobiDB-lite"/>
    </source>
</evidence>
<feature type="compositionally biased region" description="Low complexity" evidence="1">
    <location>
        <begin position="249"/>
        <end position="262"/>
    </location>
</feature>
<dbReference type="Proteomes" id="UP000505377">
    <property type="component" value="Chromosome"/>
</dbReference>
<reference evidence="2 3" key="1">
    <citation type="submission" date="2020-05" db="EMBL/GenBank/DDBJ databases">
        <authorList>
            <person name="Mo P."/>
        </authorList>
    </citation>
    <scope>NUCLEOTIDE SEQUENCE [LARGE SCALE GENOMIC DNA]</scope>
    <source>
        <strain evidence="2 3">Gen01</strain>
    </source>
</reference>
<name>A0A6M6JP14_9PSEU</name>